<accession>A0ABS3A1A6</accession>
<dbReference type="NCBIfam" id="TIGR03236">
    <property type="entry name" value="dnd_assoc_1"/>
    <property type="match status" value="1"/>
</dbReference>
<proteinExistence type="predicted"/>
<gene>
    <name evidence="1" type="primary">dptG</name>
    <name evidence="1" type="ORF">JYA62_03225</name>
</gene>
<dbReference type="RefSeq" id="WP_206369007.1">
    <property type="nucleotide sequence ID" value="NZ_CAWPTM010000111.1"/>
</dbReference>
<comment type="caution">
    <text evidence="1">The sequence shown here is derived from an EMBL/GenBank/DDBJ whole genome shotgun (WGS) entry which is preliminary data.</text>
</comment>
<keyword evidence="2" id="KW-1185">Reference proteome</keyword>
<sequence length="437" mass="51383">MIKQNLTPPSKNALSSFLPLRTKDKHYKFCWNSVLGYFVHLLYNKSLFTKNIDDFKGLCEKSFSKNLESDDTGLWDIIEKMYFHNDELFKISPELLIFKATKEELDTNSKKLGDMYAGILNGFTVESSSVTNLNFLEREIKKEFDKFHVSGKKETPRVAQTYLPFISEYFKKDLKFLNTKPDYLLNNFDAVIRLYGFLYVSQMALNIKTWAHGEPTSKPCFFIVDNERASEERSQVKNYGYAQLHDYLNYLFPYLFINEALQEKYNVQPLWRLFESINDSHIDKLNQFGEEFIADRTERKCYNIELNWQHSEDKELVLTQLLEASHIQFHRKKGRLATYNDTVVKGTLRSILAPFIQNRRRGGNVLAINQDYIVLLTNLVIGEREKLRFHEVLKEFEARGVYFDKQSQQNLVDFYERMGNVERMSDSGDAVYVRPTV</sequence>
<dbReference type="EMBL" id="JAFHLB010000003">
    <property type="protein sequence ID" value="MBN3576682.1"/>
    <property type="molecule type" value="Genomic_DNA"/>
</dbReference>
<evidence type="ECO:0000313" key="2">
    <source>
        <dbReference type="Proteomes" id="UP000779070"/>
    </source>
</evidence>
<organism evidence="1 2">
    <name type="scientific">Vibrio neptunius</name>
    <dbReference type="NCBI Taxonomy" id="170651"/>
    <lineage>
        <taxon>Bacteria</taxon>
        <taxon>Pseudomonadati</taxon>
        <taxon>Pseudomonadota</taxon>
        <taxon>Gammaproteobacteria</taxon>
        <taxon>Vibrionales</taxon>
        <taxon>Vibrionaceae</taxon>
        <taxon>Vibrio</taxon>
    </lineage>
</organism>
<dbReference type="Proteomes" id="UP000779070">
    <property type="component" value="Unassembled WGS sequence"/>
</dbReference>
<name>A0ABS3A1A6_9VIBR</name>
<protein>
    <submittedName>
        <fullName evidence="1">DNA phosphorothioation-dependent restriction protein DptG</fullName>
    </submittedName>
</protein>
<evidence type="ECO:0000313" key="1">
    <source>
        <dbReference type="EMBL" id="MBN3576682.1"/>
    </source>
</evidence>
<dbReference type="InterPro" id="IPR017645">
    <property type="entry name" value="Dnd_assoc_1"/>
</dbReference>
<reference evidence="1 2" key="1">
    <citation type="submission" date="2021-02" db="EMBL/GenBank/DDBJ databases">
        <title>Draft Genome Sequences of 5 Vibrio neptunius Strains Isolated From of Bivalve Hatcheries.</title>
        <authorList>
            <person name="Galvis F."/>
            <person name="Barja J.L."/>
            <person name="Lemos M.L."/>
            <person name="Balado M."/>
        </authorList>
    </citation>
    <scope>NUCLEOTIDE SEQUENCE [LARGE SCALE GENOMIC DNA]</scope>
    <source>
        <strain evidence="1 2">PP-145.98</strain>
    </source>
</reference>